<gene>
    <name evidence="2" type="ORF">Taro_056838</name>
</gene>
<sequence length="393" mass="42484">MSEGASLGGGRARVTDLERRGKWWGQLLLSFVELPWLGLVSEVVVALFRCGPASPSHSISQRWFRSHVGRSGVGPQLGRAAVVCGCVLGCGSLASLYRGGCRQESAAGELEEWTVCPPLSCLWWWLVCSCVTVFLTLFPRMVSHSPSLHGGCSLAVSSSVGLGCSACGTSTWWRYEVVVPVVGRCFSRGCSVSLVVTPGCSFLTSWSFFRMCFDSAGFAGVMFGLTQSSFASALLEFLLLWLVKDCEVLPEFFSVSSGGELLAVVLVRVALRTITGMFSQNGALVVLVEVLLEPVVLLPLASVFSLLAMRFDRLVGLCSGDGFSNGSWRFGWRFSRLHRWDFVCPQDQELCLEALVAIWCVALSACGGRSSASCCALLRANMVVVLLKLLVLR</sequence>
<feature type="non-terminal residue" evidence="2">
    <location>
        <position position="1"/>
    </location>
</feature>
<reference evidence="2" key="1">
    <citation type="submission" date="2017-07" db="EMBL/GenBank/DDBJ databases">
        <title>Taro Niue Genome Assembly and Annotation.</title>
        <authorList>
            <person name="Atibalentja N."/>
            <person name="Keating K."/>
            <person name="Fields C.J."/>
        </authorList>
    </citation>
    <scope>NUCLEOTIDE SEQUENCE</scope>
    <source>
        <strain evidence="2">Niue_2</strain>
        <tissue evidence="2">Leaf</tissue>
    </source>
</reference>
<dbReference type="AlphaFoldDB" id="A0A843XUH2"/>
<accession>A0A843XUH2</accession>
<keyword evidence="1" id="KW-1133">Transmembrane helix</keyword>
<keyword evidence="1" id="KW-0472">Membrane</keyword>
<feature type="transmembrane region" description="Helical" evidence="1">
    <location>
        <begin position="252"/>
        <end position="271"/>
    </location>
</feature>
<dbReference type="Proteomes" id="UP000652761">
    <property type="component" value="Unassembled WGS sequence"/>
</dbReference>
<proteinExistence type="predicted"/>
<keyword evidence="3" id="KW-1185">Reference proteome</keyword>
<evidence type="ECO:0000313" key="3">
    <source>
        <dbReference type="Proteomes" id="UP000652761"/>
    </source>
</evidence>
<keyword evidence="1" id="KW-0812">Transmembrane</keyword>
<feature type="transmembrane region" description="Helical" evidence="1">
    <location>
        <begin position="283"/>
        <end position="309"/>
    </location>
</feature>
<comment type="caution">
    <text evidence="2">The sequence shown here is derived from an EMBL/GenBank/DDBJ whole genome shotgun (WGS) entry which is preliminary data.</text>
</comment>
<name>A0A843XUH2_COLES</name>
<dbReference type="EMBL" id="NMUH01017865">
    <property type="protein sequence ID" value="MQM23768.1"/>
    <property type="molecule type" value="Genomic_DNA"/>
</dbReference>
<protein>
    <submittedName>
        <fullName evidence="2">Uncharacterized protein</fullName>
    </submittedName>
</protein>
<feature type="transmembrane region" description="Helical" evidence="1">
    <location>
        <begin position="216"/>
        <end position="240"/>
    </location>
</feature>
<organism evidence="2 3">
    <name type="scientific">Colocasia esculenta</name>
    <name type="common">Wild taro</name>
    <name type="synonym">Arum esculentum</name>
    <dbReference type="NCBI Taxonomy" id="4460"/>
    <lineage>
        <taxon>Eukaryota</taxon>
        <taxon>Viridiplantae</taxon>
        <taxon>Streptophyta</taxon>
        <taxon>Embryophyta</taxon>
        <taxon>Tracheophyta</taxon>
        <taxon>Spermatophyta</taxon>
        <taxon>Magnoliopsida</taxon>
        <taxon>Liliopsida</taxon>
        <taxon>Araceae</taxon>
        <taxon>Aroideae</taxon>
        <taxon>Colocasieae</taxon>
        <taxon>Colocasia</taxon>
    </lineage>
</organism>
<evidence type="ECO:0000313" key="2">
    <source>
        <dbReference type="EMBL" id="MQM23768.1"/>
    </source>
</evidence>
<evidence type="ECO:0000256" key="1">
    <source>
        <dbReference type="SAM" id="Phobius"/>
    </source>
</evidence>